<keyword evidence="10" id="KW-1185">Reference proteome</keyword>
<sequence>MIQILPFLYMGKLNDIKALDLKKYNIKALVVCCTYLEYPQDKIPKGYDGLRINLEDMGLEQISKYFDESNNFIHSFVTQNQPVIVTCSHGISRSPTIVLAYLIGKRNYFLNEAFRFLMSKKNICPNIGFAEQLCNYEESIKNKITFCSKKYADWYVSDMCYNNAIIDFSPE</sequence>
<keyword evidence="4" id="KW-0904">Protein phosphatase</keyword>
<dbReference type="GO" id="GO:0008330">
    <property type="term" value="F:protein tyrosine/threonine phosphatase activity"/>
    <property type="evidence" value="ECO:0007669"/>
    <property type="project" value="TreeGrafter"/>
</dbReference>
<dbReference type="SMART" id="SM00195">
    <property type="entry name" value="DSPc"/>
    <property type="match status" value="1"/>
</dbReference>
<organism evidence="9 10">
    <name type="scientific">Plasmodium chabaudi chabaudi</name>
    <dbReference type="NCBI Taxonomy" id="31271"/>
    <lineage>
        <taxon>Eukaryota</taxon>
        <taxon>Sar</taxon>
        <taxon>Alveolata</taxon>
        <taxon>Apicomplexa</taxon>
        <taxon>Aconoidasida</taxon>
        <taxon>Haemosporida</taxon>
        <taxon>Plasmodiidae</taxon>
        <taxon>Plasmodium</taxon>
        <taxon>Plasmodium (Vinckeia)</taxon>
    </lineage>
</organism>
<dbReference type="PANTHER" id="PTHR10159">
    <property type="entry name" value="DUAL SPECIFICITY PROTEIN PHOSPHATASE"/>
    <property type="match status" value="1"/>
</dbReference>
<dbReference type="VEuPathDB" id="PlasmoDB:PCHAS_1322100"/>
<dbReference type="Gene3D" id="3.90.190.10">
    <property type="entry name" value="Protein tyrosine phosphatase superfamily"/>
    <property type="match status" value="1"/>
</dbReference>
<dbReference type="PROSITE" id="PS50054">
    <property type="entry name" value="TYR_PHOSPHATASE_DUAL"/>
    <property type="match status" value="1"/>
</dbReference>
<keyword evidence="3" id="KW-0378">Hydrolase</keyword>
<evidence type="ECO:0000256" key="2">
    <source>
        <dbReference type="ARBA" id="ARBA00013064"/>
    </source>
</evidence>
<dbReference type="CDD" id="cd14498">
    <property type="entry name" value="DSP"/>
    <property type="match status" value="1"/>
</dbReference>
<dbReference type="AlphaFoldDB" id="A0A077TQS1"/>
<dbReference type="InterPro" id="IPR029021">
    <property type="entry name" value="Prot-tyrosine_phosphatase-like"/>
</dbReference>
<comment type="similarity">
    <text evidence="1">Belongs to the protein-tyrosine phosphatase family. Non-receptor class dual specificity subfamily.</text>
</comment>
<evidence type="ECO:0000256" key="4">
    <source>
        <dbReference type="ARBA" id="ARBA00022912"/>
    </source>
</evidence>
<evidence type="ECO:0000256" key="1">
    <source>
        <dbReference type="ARBA" id="ARBA00008601"/>
    </source>
</evidence>
<dbReference type="Proteomes" id="UP000507163">
    <property type="component" value="Chromosome 13"/>
</dbReference>
<dbReference type="GO" id="GO:0033550">
    <property type="term" value="F:MAP kinase tyrosine phosphatase activity"/>
    <property type="evidence" value="ECO:0007669"/>
    <property type="project" value="TreeGrafter"/>
</dbReference>
<dbReference type="KEGG" id="pcb:PCHAS_1322100"/>
<dbReference type="PANTHER" id="PTHR10159:SF519">
    <property type="entry name" value="DUAL SPECIFICITY PROTEIN PHOSPHATASE MPK3"/>
    <property type="match status" value="1"/>
</dbReference>
<evidence type="ECO:0000313" key="12">
    <source>
        <dbReference type="Proteomes" id="UP000507163"/>
    </source>
</evidence>
<dbReference type="InterPro" id="IPR000387">
    <property type="entry name" value="Tyr_Pase_dom"/>
</dbReference>
<dbReference type="GO" id="GO:0017017">
    <property type="term" value="F:MAP kinase tyrosine/serine/threonine phosphatase activity"/>
    <property type="evidence" value="ECO:0007669"/>
    <property type="project" value="TreeGrafter"/>
</dbReference>
<proteinExistence type="inferred from homology"/>
<dbReference type="OrthoDB" id="10252009at2759"/>
<evidence type="ECO:0000259" key="5">
    <source>
        <dbReference type="PROSITE" id="PS50054"/>
    </source>
</evidence>
<reference evidence="9" key="2">
    <citation type="submission" date="2014-05" db="EMBL/GenBank/DDBJ databases">
        <authorList>
            <person name="Aslett M.A."/>
            <person name="De Silva N."/>
        </authorList>
    </citation>
    <scope>NUCLEOTIDE SEQUENCE</scope>
    <source>
        <strain evidence="9">AS</strain>
    </source>
</reference>
<dbReference type="GO" id="GO:0043409">
    <property type="term" value="P:negative regulation of MAPK cascade"/>
    <property type="evidence" value="ECO:0007669"/>
    <property type="project" value="TreeGrafter"/>
</dbReference>
<dbReference type="Proteomes" id="UP000195489">
    <property type="component" value="Chromosome 13"/>
</dbReference>
<dbReference type="EMBL" id="LK022890">
    <property type="protein sequence ID" value="VTZ70171.1"/>
    <property type="molecule type" value="Genomic_DNA"/>
</dbReference>
<reference evidence="9 10" key="1">
    <citation type="journal article" date="2014" name="BMC Biol.">
        <title>A comprehensive evaluation of rodent malaria parasite genomes and gene expression.</title>
        <authorList>
            <person name="Otto T.D."/>
            <person name="Bohme U."/>
            <person name="Jackson A.P."/>
            <person name="Hunt M."/>
            <person name="Franke-Fayard B."/>
            <person name="Hoeijmakers W.A."/>
            <person name="Religa A.A."/>
            <person name="Robertson L."/>
            <person name="Sanders M."/>
            <person name="Ogun S.A."/>
            <person name="Cunningham D."/>
            <person name="Erhart A."/>
            <person name="Billker O."/>
            <person name="Khan S.M."/>
            <person name="Stunnenberg H.G."/>
            <person name="Langhorne J."/>
            <person name="Holder A.A."/>
            <person name="Waters A.P."/>
            <person name="Newbold C.I."/>
            <person name="Pain A."/>
            <person name="Berriman M."/>
            <person name="Janse C.J."/>
        </authorList>
    </citation>
    <scope>NUCLEOTIDE SEQUENCE [LARGE SCALE GENOMIC DNA]</scope>
    <source>
        <strain evidence="9 10">AS</strain>
    </source>
</reference>
<dbReference type="PROSITE" id="PS50056">
    <property type="entry name" value="TYR_PHOSPHATASE_2"/>
    <property type="match status" value="1"/>
</dbReference>
<evidence type="ECO:0000256" key="3">
    <source>
        <dbReference type="ARBA" id="ARBA00022801"/>
    </source>
</evidence>
<dbReference type="SUPFAM" id="SSF52799">
    <property type="entry name" value="(Phosphotyrosine protein) phosphatases II"/>
    <property type="match status" value="1"/>
</dbReference>
<dbReference type="GeneID" id="3497318"/>
<dbReference type="RefSeq" id="XP_016654519.1">
    <property type="nucleotide sequence ID" value="XM_016799193.1"/>
</dbReference>
<evidence type="ECO:0000259" key="6">
    <source>
        <dbReference type="PROSITE" id="PS50056"/>
    </source>
</evidence>
<evidence type="ECO:0000313" key="9">
    <source>
        <dbReference type="EMBL" id="VTZ70171.1"/>
    </source>
</evidence>
<feature type="domain" description="Tyrosine-protein phosphatase" evidence="5">
    <location>
        <begin position="1"/>
        <end position="142"/>
    </location>
</feature>
<accession>A0A077TQS1</accession>
<evidence type="ECO:0000313" key="11">
    <source>
        <dbReference type="Proteomes" id="UP000195489"/>
    </source>
</evidence>
<name>A0A077TQS1_PLACU</name>
<dbReference type="EMBL" id="LT608179">
    <property type="protein sequence ID" value="SCM04356.1"/>
    <property type="molecule type" value="Genomic_DNA"/>
</dbReference>
<protein>
    <recommendedName>
        <fullName evidence="2">protein-tyrosine-phosphatase</fullName>
        <ecNumber evidence="2">3.1.3.48</ecNumber>
    </recommendedName>
</protein>
<dbReference type="Pfam" id="PF00782">
    <property type="entry name" value="DSPc"/>
    <property type="match status" value="1"/>
</dbReference>
<reference evidence="9" key="3">
    <citation type="submission" date="2019-05" db="EMBL/GenBank/DDBJ databases">
        <authorList>
            <consortium name="Pathogen Informatics"/>
        </authorList>
    </citation>
    <scope>NUCLEOTIDE SEQUENCE</scope>
    <source>
        <strain evidence="7 12">AJ</strain>
        <strain evidence="9">AS</strain>
        <strain evidence="8 11">CB</strain>
    </source>
</reference>
<dbReference type="InterPro" id="IPR020422">
    <property type="entry name" value="TYR_PHOSPHATASE_DUAL_dom"/>
</dbReference>
<evidence type="ECO:0000313" key="7">
    <source>
        <dbReference type="EMBL" id="SCM04356.1"/>
    </source>
</evidence>
<evidence type="ECO:0000313" key="10">
    <source>
        <dbReference type="Proteomes" id="UP000071118"/>
    </source>
</evidence>
<dbReference type="GO" id="GO:0005737">
    <property type="term" value="C:cytoplasm"/>
    <property type="evidence" value="ECO:0007669"/>
    <property type="project" value="TreeGrafter"/>
</dbReference>
<dbReference type="EC" id="3.1.3.48" evidence="2"/>
<feature type="domain" description="Tyrosine specific protein phosphatases" evidence="6">
    <location>
        <begin position="63"/>
        <end position="121"/>
    </location>
</feature>
<dbReference type="EMBL" id="LT608165">
    <property type="protein sequence ID" value="SCM07633.1"/>
    <property type="molecule type" value="Genomic_DNA"/>
</dbReference>
<dbReference type="SMR" id="A0A077TQS1"/>
<dbReference type="InterPro" id="IPR000340">
    <property type="entry name" value="Dual-sp_phosphatase_cat-dom"/>
</dbReference>
<dbReference type="Proteomes" id="UP000071118">
    <property type="component" value="Chromosome 13"/>
</dbReference>
<gene>
    <name evidence="7" type="primary">PTP1</name>
    <name evidence="7" type="ORF">PCHAJ_000370500</name>
    <name evidence="9" type="ORF">PCHAS_1322100</name>
    <name evidence="8" type="ORF">PCHCB_000373600</name>
</gene>
<evidence type="ECO:0000313" key="8">
    <source>
        <dbReference type="EMBL" id="SCM07633.1"/>
    </source>
</evidence>